<protein>
    <submittedName>
        <fullName evidence="3">Fumarylacetoacetate hydrolase family protein</fullName>
    </submittedName>
</protein>
<dbReference type="Gene3D" id="3.90.850.10">
    <property type="entry name" value="Fumarylacetoacetase-like, C-terminal domain"/>
    <property type="match status" value="1"/>
</dbReference>
<comment type="caution">
    <text evidence="3">The sequence shown here is derived from an EMBL/GenBank/DDBJ whole genome shotgun (WGS) entry which is preliminary data.</text>
</comment>
<dbReference type="InterPro" id="IPR011234">
    <property type="entry name" value="Fumarylacetoacetase-like_C"/>
</dbReference>
<keyword evidence="3" id="KW-0378">Hydrolase</keyword>
<evidence type="ECO:0000313" key="4">
    <source>
        <dbReference type="Proteomes" id="UP001501671"/>
    </source>
</evidence>
<keyword evidence="1" id="KW-0479">Metal-binding</keyword>
<gene>
    <name evidence="3" type="ORF">GCM10023144_23210</name>
</gene>
<feature type="domain" description="Fumarylacetoacetase-like C-terminal" evidence="2">
    <location>
        <begin position="27"/>
        <end position="225"/>
    </location>
</feature>
<evidence type="ECO:0000256" key="1">
    <source>
        <dbReference type="ARBA" id="ARBA00022723"/>
    </source>
</evidence>
<dbReference type="PANTHER" id="PTHR11820">
    <property type="entry name" value="ACYLPYRUVASE"/>
    <property type="match status" value="1"/>
</dbReference>
<dbReference type="SUPFAM" id="SSF56529">
    <property type="entry name" value="FAH"/>
    <property type="match status" value="1"/>
</dbReference>
<dbReference type="EMBL" id="BAABFO010000010">
    <property type="protein sequence ID" value="GAA4332798.1"/>
    <property type="molecule type" value="Genomic_DNA"/>
</dbReference>
<keyword evidence="4" id="KW-1185">Reference proteome</keyword>
<accession>A0ABP8H1U5</accession>
<dbReference type="PANTHER" id="PTHR11820:SF90">
    <property type="entry name" value="FLUTATHIONE S-TRANSFERASE"/>
    <property type="match status" value="1"/>
</dbReference>
<organism evidence="3 4">
    <name type="scientific">Pigmentiphaga soli</name>
    <dbReference type="NCBI Taxonomy" id="1007095"/>
    <lineage>
        <taxon>Bacteria</taxon>
        <taxon>Pseudomonadati</taxon>
        <taxon>Pseudomonadota</taxon>
        <taxon>Betaproteobacteria</taxon>
        <taxon>Burkholderiales</taxon>
        <taxon>Alcaligenaceae</taxon>
        <taxon>Pigmentiphaga</taxon>
    </lineage>
</organism>
<proteinExistence type="predicted"/>
<evidence type="ECO:0000313" key="3">
    <source>
        <dbReference type="EMBL" id="GAA4332798.1"/>
    </source>
</evidence>
<dbReference type="RefSeq" id="WP_345249522.1">
    <property type="nucleotide sequence ID" value="NZ_BAABFO010000010.1"/>
</dbReference>
<dbReference type="Proteomes" id="UP001501671">
    <property type="component" value="Unassembled WGS sequence"/>
</dbReference>
<name>A0ABP8H1U5_9BURK</name>
<dbReference type="GO" id="GO:0016787">
    <property type="term" value="F:hydrolase activity"/>
    <property type="evidence" value="ECO:0007669"/>
    <property type="project" value="UniProtKB-KW"/>
</dbReference>
<reference evidence="4" key="1">
    <citation type="journal article" date="2019" name="Int. J. Syst. Evol. Microbiol.">
        <title>The Global Catalogue of Microorganisms (GCM) 10K type strain sequencing project: providing services to taxonomists for standard genome sequencing and annotation.</title>
        <authorList>
            <consortium name="The Broad Institute Genomics Platform"/>
            <consortium name="The Broad Institute Genome Sequencing Center for Infectious Disease"/>
            <person name="Wu L."/>
            <person name="Ma J."/>
        </authorList>
    </citation>
    <scope>NUCLEOTIDE SEQUENCE [LARGE SCALE GENOMIC DNA]</scope>
    <source>
        <strain evidence="4">JCM 17666</strain>
    </source>
</reference>
<dbReference type="InterPro" id="IPR036663">
    <property type="entry name" value="Fumarylacetoacetase_C_sf"/>
</dbReference>
<dbReference type="Pfam" id="PF01557">
    <property type="entry name" value="FAA_hydrolase"/>
    <property type="match status" value="1"/>
</dbReference>
<evidence type="ECO:0000259" key="2">
    <source>
        <dbReference type="Pfam" id="PF01557"/>
    </source>
</evidence>
<sequence length="229" mass="24657">MKFAVPQPPVAAIPVEGSDAVFPVRRIWCVGRNYADHAREMGHDPDREPPFFFMKPADAVVPGGGTLPFPVQTSDLHHEVELVVAIGRGGRDIPEGQALEHVFGYGVGLDMTRRDLQGIAKKLQRPWEMGKAFDQSCPVSPLAPAARIGHPAAGAIWLKIGGEIRQQGDLNQQIWRVPETIAYLSRFVALEAGDIILNGTPAGVGPCHPGDTLHGHIDGVGDLKVTYAS</sequence>